<dbReference type="eggNOG" id="COG1555">
    <property type="taxonomic scope" value="Bacteria"/>
</dbReference>
<feature type="transmembrane region" description="Helical" evidence="2">
    <location>
        <begin position="56"/>
        <end position="77"/>
    </location>
</feature>
<dbReference type="SMART" id="SM00278">
    <property type="entry name" value="HhH1"/>
    <property type="match status" value="2"/>
</dbReference>
<protein>
    <submittedName>
        <fullName evidence="4">Competence protein ComEA</fullName>
    </submittedName>
</protein>
<keyword evidence="5" id="KW-1185">Reference proteome</keyword>
<keyword evidence="2" id="KW-0472">Membrane</keyword>
<dbReference type="OrthoDB" id="9758724at2"/>
<feature type="compositionally biased region" description="Low complexity" evidence="1">
    <location>
        <begin position="106"/>
        <end position="132"/>
    </location>
</feature>
<comment type="caution">
    <text evidence="4">The sequence shown here is derived from an EMBL/GenBank/DDBJ whole genome shotgun (WGS) entry which is preliminary data.</text>
</comment>
<evidence type="ECO:0000259" key="3">
    <source>
        <dbReference type="SMART" id="SM00278"/>
    </source>
</evidence>
<dbReference type="PANTHER" id="PTHR21180">
    <property type="entry name" value="ENDONUCLEASE/EXONUCLEASE/PHOSPHATASE FAMILY DOMAIN-CONTAINING PROTEIN 1"/>
    <property type="match status" value="1"/>
</dbReference>
<evidence type="ECO:0000256" key="1">
    <source>
        <dbReference type="SAM" id="MobiDB-lite"/>
    </source>
</evidence>
<gene>
    <name evidence="4" type="ORF">BCUN_0970</name>
</gene>
<reference evidence="4 5" key="1">
    <citation type="submission" date="2014-03" db="EMBL/GenBank/DDBJ databases">
        <title>Genomics of Bifidobacteria.</title>
        <authorList>
            <person name="Ventura M."/>
            <person name="Milani C."/>
            <person name="Lugli G.A."/>
        </authorList>
    </citation>
    <scope>NUCLEOTIDE SEQUENCE [LARGE SCALE GENOMIC DNA]</scope>
    <source>
        <strain evidence="4 5">LMG 10738</strain>
    </source>
</reference>
<dbReference type="PANTHER" id="PTHR21180:SF32">
    <property type="entry name" value="ENDONUCLEASE_EXONUCLEASE_PHOSPHATASE FAMILY DOMAIN-CONTAINING PROTEIN 1"/>
    <property type="match status" value="1"/>
</dbReference>
<evidence type="ECO:0000313" key="5">
    <source>
        <dbReference type="Proteomes" id="UP000029067"/>
    </source>
</evidence>
<keyword evidence="2" id="KW-1133">Transmembrane helix</keyword>
<accession>A0A087AQE4</accession>
<dbReference type="InterPro" id="IPR004509">
    <property type="entry name" value="Competence_ComEA_HhH"/>
</dbReference>
<dbReference type="AlphaFoldDB" id="A0A087AQE4"/>
<dbReference type="InterPro" id="IPR010994">
    <property type="entry name" value="RuvA_2-like"/>
</dbReference>
<dbReference type="SUPFAM" id="SSF47781">
    <property type="entry name" value="RuvA domain 2-like"/>
    <property type="match status" value="1"/>
</dbReference>
<dbReference type="NCBIfam" id="TIGR00426">
    <property type="entry name" value="competence protein ComEA helix-hairpin-helix repeat region"/>
    <property type="match status" value="1"/>
</dbReference>
<name>A0A087AQE4_9BIFI</name>
<dbReference type="STRING" id="1688.BCUN_0970"/>
<dbReference type="Proteomes" id="UP000029067">
    <property type="component" value="Unassembled WGS sequence"/>
</dbReference>
<dbReference type="Gene3D" id="1.10.150.320">
    <property type="entry name" value="Photosystem II 12 kDa extrinsic protein"/>
    <property type="match status" value="1"/>
</dbReference>
<sequence>MSSRLHQYAPGDAPPPPPRAGAKPSTADVLHRYAGVRESDREDGERDRPRLSIKPFHAILVILILLWALATSVTLLVQQSMELAMDDGTVFSASGATPTSAPPSPERTTPPTAQAQEPSTSPMPSTTPTHTPEAIDLNTADQETLESIKGIGPVTASSIIAYRDARGPFSSVDELVNVDGIGEKTLAKIRDHLTVR</sequence>
<dbReference type="GO" id="GO:0006281">
    <property type="term" value="P:DNA repair"/>
    <property type="evidence" value="ECO:0007669"/>
    <property type="project" value="InterPro"/>
</dbReference>
<dbReference type="Pfam" id="PF12836">
    <property type="entry name" value="HHH_3"/>
    <property type="match status" value="1"/>
</dbReference>
<feature type="domain" description="Helix-hairpin-helix DNA-binding motif class 1" evidence="3">
    <location>
        <begin position="173"/>
        <end position="192"/>
    </location>
</feature>
<dbReference type="GO" id="GO:0015628">
    <property type="term" value="P:protein secretion by the type II secretion system"/>
    <property type="evidence" value="ECO:0007669"/>
    <property type="project" value="TreeGrafter"/>
</dbReference>
<feature type="domain" description="Helix-hairpin-helix DNA-binding motif class 1" evidence="3">
    <location>
        <begin position="143"/>
        <end position="162"/>
    </location>
</feature>
<dbReference type="RefSeq" id="WP_051920966.1">
    <property type="nucleotide sequence ID" value="NZ_JGYV01000017.1"/>
</dbReference>
<feature type="compositionally biased region" description="Basic and acidic residues" evidence="1">
    <location>
        <begin position="29"/>
        <end position="48"/>
    </location>
</feature>
<dbReference type="EMBL" id="JGYV01000017">
    <property type="protein sequence ID" value="KFI60994.1"/>
    <property type="molecule type" value="Genomic_DNA"/>
</dbReference>
<proteinExistence type="predicted"/>
<dbReference type="GO" id="GO:0003677">
    <property type="term" value="F:DNA binding"/>
    <property type="evidence" value="ECO:0007669"/>
    <property type="project" value="InterPro"/>
</dbReference>
<feature type="region of interest" description="Disordered" evidence="1">
    <location>
        <begin position="1"/>
        <end position="48"/>
    </location>
</feature>
<keyword evidence="2" id="KW-0812">Transmembrane</keyword>
<dbReference type="InterPro" id="IPR003583">
    <property type="entry name" value="Hlx-hairpin-Hlx_DNA-bd_motif"/>
</dbReference>
<dbReference type="GO" id="GO:0015627">
    <property type="term" value="C:type II protein secretion system complex"/>
    <property type="evidence" value="ECO:0007669"/>
    <property type="project" value="TreeGrafter"/>
</dbReference>
<evidence type="ECO:0000313" key="4">
    <source>
        <dbReference type="EMBL" id="KFI60994.1"/>
    </source>
</evidence>
<dbReference type="InterPro" id="IPR051675">
    <property type="entry name" value="Endo/Exo/Phosphatase_dom_1"/>
</dbReference>
<evidence type="ECO:0000256" key="2">
    <source>
        <dbReference type="SAM" id="Phobius"/>
    </source>
</evidence>
<organism evidence="4 5">
    <name type="scientific">Bifidobacterium cuniculi</name>
    <dbReference type="NCBI Taxonomy" id="1688"/>
    <lineage>
        <taxon>Bacteria</taxon>
        <taxon>Bacillati</taxon>
        <taxon>Actinomycetota</taxon>
        <taxon>Actinomycetes</taxon>
        <taxon>Bifidobacteriales</taxon>
        <taxon>Bifidobacteriaceae</taxon>
        <taxon>Bifidobacterium</taxon>
    </lineage>
</organism>
<feature type="region of interest" description="Disordered" evidence="1">
    <location>
        <begin position="94"/>
        <end position="133"/>
    </location>
</feature>